<evidence type="ECO:0000313" key="3">
    <source>
        <dbReference type="EMBL" id="CEQ41594.1"/>
    </source>
</evidence>
<dbReference type="EMBL" id="CENE01000015">
    <property type="protein sequence ID" value="CEQ41594.1"/>
    <property type="molecule type" value="Genomic_DNA"/>
</dbReference>
<keyword evidence="4" id="KW-1185">Reference proteome</keyword>
<dbReference type="AlphaFoldDB" id="A0A0D6ENS4"/>
<reference evidence="4" key="1">
    <citation type="submission" date="2015-02" db="EMBL/GenBank/DDBJ databases">
        <authorList>
            <person name="Gon?alves P."/>
        </authorList>
    </citation>
    <scope>NUCLEOTIDE SEQUENCE [LARGE SCALE GENOMIC DNA]</scope>
</reference>
<evidence type="ECO:0000313" key="4">
    <source>
        <dbReference type="Proteomes" id="UP000243876"/>
    </source>
</evidence>
<proteinExistence type="inferred from homology"/>
<dbReference type="GO" id="GO:0000785">
    <property type="term" value="C:chromatin"/>
    <property type="evidence" value="ECO:0007669"/>
    <property type="project" value="TreeGrafter"/>
</dbReference>
<dbReference type="InterPro" id="IPR019128">
    <property type="entry name" value="Dcc1"/>
</dbReference>
<dbReference type="Pfam" id="PF09724">
    <property type="entry name" value="Dcc1"/>
    <property type="match status" value="1"/>
</dbReference>
<accession>A0A0D6ENS4</accession>
<dbReference type="PANTHER" id="PTHR13395">
    <property type="entry name" value="SISTER CHROMATID COHESION PROTEIN DCC1-RELATED"/>
    <property type="match status" value="1"/>
</dbReference>
<organism evidence="3 4">
    <name type="scientific">Sporidiobolus salmonicolor</name>
    <name type="common">Yeast-like fungus</name>
    <name type="synonym">Sporobolomyces salmonicolor</name>
    <dbReference type="NCBI Taxonomy" id="5005"/>
    <lineage>
        <taxon>Eukaryota</taxon>
        <taxon>Fungi</taxon>
        <taxon>Dikarya</taxon>
        <taxon>Basidiomycota</taxon>
        <taxon>Pucciniomycotina</taxon>
        <taxon>Microbotryomycetes</taxon>
        <taxon>Sporidiobolales</taxon>
        <taxon>Sporidiobolaceae</taxon>
        <taxon>Sporobolomyces</taxon>
    </lineage>
</organism>
<evidence type="ECO:0000256" key="2">
    <source>
        <dbReference type="ARBA" id="ARBA00022705"/>
    </source>
</evidence>
<name>A0A0D6ENS4_SPOSA</name>
<dbReference type="OrthoDB" id="276989at2759"/>
<evidence type="ECO:0000256" key="1">
    <source>
        <dbReference type="ARBA" id="ARBA00007017"/>
    </source>
</evidence>
<dbReference type="GO" id="GO:0000775">
    <property type="term" value="C:chromosome, centromeric region"/>
    <property type="evidence" value="ECO:0007669"/>
    <property type="project" value="TreeGrafter"/>
</dbReference>
<sequence>MARQRLVQFADAPSASTSARKPSYRLLALPPALLSLLTSSDSYSSAPLEIRGDASDSAVLVTPTQTYTLRGVQNSNSLCVCSSGDNGGSGGKWFGSGAGVVEGGAMSADRDEGEGRPSKRKRETIEIETVLHETLEAVPGVARTEKLEGLLKGCEYRGEVAEEEAPPTRRITLDTLRSRLPASDAEILAALAKHRTVTLSASLRPVPASFRLQILPSLLATLPLPAALAHPGKAKKPKSKAAAAKGKEPMYAEAEEQDLLDALDAVDCGQVVAREVVRWFGDKVDGGKERWKIAVEKVVKEVGIVLLADGGFGQQALDPFMAKWRELCGGFAPVCDLSLLAGIHLVHSAPLSTIQYLPSSSLSPDPATRFAELFALSPRWLESDMGLFIDDLTGGDKKKRDALVLKFVRKVKDKDKAGGGTEATWWTPRNLWT</sequence>
<dbReference type="GO" id="GO:0006260">
    <property type="term" value="P:DNA replication"/>
    <property type="evidence" value="ECO:0007669"/>
    <property type="project" value="UniProtKB-KW"/>
</dbReference>
<dbReference type="GO" id="GO:0034088">
    <property type="term" value="P:maintenance of mitotic sister chromatid cohesion"/>
    <property type="evidence" value="ECO:0007669"/>
    <property type="project" value="TreeGrafter"/>
</dbReference>
<keyword evidence="2" id="KW-0235">DNA replication</keyword>
<comment type="similarity">
    <text evidence="1">Belongs to the DCC1 family.</text>
</comment>
<dbReference type="Proteomes" id="UP000243876">
    <property type="component" value="Unassembled WGS sequence"/>
</dbReference>
<dbReference type="PANTHER" id="PTHR13395:SF6">
    <property type="entry name" value="SISTER CHROMATID COHESION PROTEIN DCC1"/>
    <property type="match status" value="1"/>
</dbReference>
<dbReference type="GO" id="GO:0031390">
    <property type="term" value="C:Ctf18 RFC-like complex"/>
    <property type="evidence" value="ECO:0007669"/>
    <property type="project" value="InterPro"/>
</dbReference>
<protein>
    <submittedName>
        <fullName evidence="3">SPOSA6832_03327-mRNA-1:cds</fullName>
    </submittedName>
</protein>
<gene>
    <name evidence="3" type="primary">SPOSA6832_03327</name>
</gene>
<feature type="non-terminal residue" evidence="3">
    <location>
        <position position="1"/>
    </location>
</feature>